<proteinExistence type="predicted"/>
<keyword evidence="4" id="KW-1185">Reference proteome</keyword>
<dbReference type="Gramene" id="Pp3c12_18990V3.2">
    <property type="protein sequence ID" value="Pp3c12_18990V3.2"/>
    <property type="gene ID" value="Pp3c12_18990"/>
</dbReference>
<evidence type="ECO:0000313" key="3">
    <source>
        <dbReference type="EnsemblPlants" id="Pp3c12_18990V3.1"/>
    </source>
</evidence>
<feature type="region of interest" description="Disordered" evidence="1">
    <location>
        <begin position="42"/>
        <end position="64"/>
    </location>
</feature>
<dbReference type="EnsemblPlants" id="Pp3c12_18990V3.2">
    <property type="protein sequence ID" value="Pp3c12_18990V3.2"/>
    <property type="gene ID" value="Pp3c12_18990"/>
</dbReference>
<reference evidence="3" key="3">
    <citation type="submission" date="2020-12" db="UniProtKB">
        <authorList>
            <consortium name="EnsemblPlants"/>
        </authorList>
    </citation>
    <scope>IDENTIFICATION</scope>
</reference>
<dbReference type="Gramene" id="Pp3c12_18990V3.1">
    <property type="protein sequence ID" value="Pp3c12_18990V3.1"/>
    <property type="gene ID" value="Pp3c12_18990"/>
</dbReference>
<reference evidence="2 4" key="2">
    <citation type="journal article" date="2018" name="Plant J.">
        <title>The Physcomitrella patens chromosome-scale assembly reveals moss genome structure and evolution.</title>
        <authorList>
            <person name="Lang D."/>
            <person name="Ullrich K.K."/>
            <person name="Murat F."/>
            <person name="Fuchs J."/>
            <person name="Jenkins J."/>
            <person name="Haas F.B."/>
            <person name="Piednoel M."/>
            <person name="Gundlach H."/>
            <person name="Van Bel M."/>
            <person name="Meyberg R."/>
            <person name="Vives C."/>
            <person name="Morata J."/>
            <person name="Symeonidi A."/>
            <person name="Hiss M."/>
            <person name="Muchero W."/>
            <person name="Kamisugi Y."/>
            <person name="Saleh O."/>
            <person name="Blanc G."/>
            <person name="Decker E.L."/>
            <person name="van Gessel N."/>
            <person name="Grimwood J."/>
            <person name="Hayes R.D."/>
            <person name="Graham S.W."/>
            <person name="Gunter L.E."/>
            <person name="McDaniel S.F."/>
            <person name="Hoernstein S.N.W."/>
            <person name="Larsson A."/>
            <person name="Li F.W."/>
            <person name="Perroud P.F."/>
            <person name="Phillips J."/>
            <person name="Ranjan P."/>
            <person name="Rokshar D.S."/>
            <person name="Rothfels C.J."/>
            <person name="Schneider L."/>
            <person name="Shu S."/>
            <person name="Stevenson D.W."/>
            <person name="Thummler F."/>
            <person name="Tillich M."/>
            <person name="Villarreal Aguilar J.C."/>
            <person name="Widiez T."/>
            <person name="Wong G.K."/>
            <person name="Wymore A."/>
            <person name="Zhang Y."/>
            <person name="Zimmer A.D."/>
            <person name="Quatrano R.S."/>
            <person name="Mayer K.F.X."/>
            <person name="Goodstein D."/>
            <person name="Casacuberta J.M."/>
            <person name="Vandepoele K."/>
            <person name="Reski R."/>
            <person name="Cuming A.C."/>
            <person name="Tuskan G.A."/>
            <person name="Maumus F."/>
            <person name="Salse J."/>
            <person name="Schmutz J."/>
            <person name="Rensing S.A."/>
        </authorList>
    </citation>
    <scope>NUCLEOTIDE SEQUENCE [LARGE SCALE GENOMIC DNA]</scope>
    <source>
        <strain evidence="3 4">cv. Gransden 2004</strain>
    </source>
</reference>
<evidence type="ECO:0000313" key="4">
    <source>
        <dbReference type="Proteomes" id="UP000006727"/>
    </source>
</evidence>
<dbReference type="Proteomes" id="UP000006727">
    <property type="component" value="Chromosome 12"/>
</dbReference>
<evidence type="ECO:0000256" key="1">
    <source>
        <dbReference type="SAM" id="MobiDB-lite"/>
    </source>
</evidence>
<dbReference type="EnsemblPlants" id="Pp3c12_18990V3.1">
    <property type="protein sequence ID" value="Pp3c12_18990V3.1"/>
    <property type="gene ID" value="Pp3c12_18990"/>
</dbReference>
<dbReference type="EMBL" id="ABEU02000012">
    <property type="protein sequence ID" value="PNR44098.1"/>
    <property type="molecule type" value="Genomic_DNA"/>
</dbReference>
<accession>A0A2K1JRD3</accession>
<dbReference type="AlphaFoldDB" id="A0A2K1JRD3"/>
<evidence type="ECO:0000313" key="2">
    <source>
        <dbReference type="EMBL" id="PNR44098.1"/>
    </source>
</evidence>
<protein>
    <submittedName>
        <fullName evidence="2 3">Uncharacterized protein</fullName>
    </submittedName>
</protein>
<reference evidence="2 4" key="1">
    <citation type="journal article" date="2008" name="Science">
        <title>The Physcomitrella genome reveals evolutionary insights into the conquest of land by plants.</title>
        <authorList>
            <person name="Rensing S."/>
            <person name="Lang D."/>
            <person name="Zimmer A."/>
            <person name="Terry A."/>
            <person name="Salamov A."/>
            <person name="Shapiro H."/>
            <person name="Nishiyama T."/>
            <person name="Perroud P.-F."/>
            <person name="Lindquist E."/>
            <person name="Kamisugi Y."/>
            <person name="Tanahashi T."/>
            <person name="Sakakibara K."/>
            <person name="Fujita T."/>
            <person name="Oishi K."/>
            <person name="Shin-I T."/>
            <person name="Kuroki Y."/>
            <person name="Toyoda A."/>
            <person name="Suzuki Y."/>
            <person name="Hashimoto A."/>
            <person name="Yamaguchi K."/>
            <person name="Sugano A."/>
            <person name="Kohara Y."/>
            <person name="Fujiyama A."/>
            <person name="Anterola A."/>
            <person name="Aoki S."/>
            <person name="Ashton N."/>
            <person name="Barbazuk W.B."/>
            <person name="Barker E."/>
            <person name="Bennetzen J."/>
            <person name="Bezanilla M."/>
            <person name="Blankenship R."/>
            <person name="Cho S.H."/>
            <person name="Dutcher S."/>
            <person name="Estelle M."/>
            <person name="Fawcett J.A."/>
            <person name="Gundlach H."/>
            <person name="Hanada K."/>
            <person name="Heyl A."/>
            <person name="Hicks K.A."/>
            <person name="Hugh J."/>
            <person name="Lohr M."/>
            <person name="Mayer K."/>
            <person name="Melkozernov A."/>
            <person name="Murata T."/>
            <person name="Nelson D."/>
            <person name="Pils B."/>
            <person name="Prigge M."/>
            <person name="Reiss B."/>
            <person name="Renner T."/>
            <person name="Rombauts S."/>
            <person name="Rushton P."/>
            <person name="Sanderfoot A."/>
            <person name="Schween G."/>
            <person name="Shiu S.-H."/>
            <person name="Stueber K."/>
            <person name="Theodoulou F.L."/>
            <person name="Tu H."/>
            <person name="Van de Peer Y."/>
            <person name="Verrier P.J."/>
            <person name="Waters E."/>
            <person name="Wood A."/>
            <person name="Yang L."/>
            <person name="Cove D."/>
            <person name="Cuming A."/>
            <person name="Hasebe M."/>
            <person name="Lucas S."/>
            <person name="Mishler D.B."/>
            <person name="Reski R."/>
            <person name="Grigoriev I."/>
            <person name="Quatrano R.S."/>
            <person name="Boore J.L."/>
        </authorList>
    </citation>
    <scope>NUCLEOTIDE SEQUENCE [LARGE SCALE GENOMIC DNA]</scope>
    <source>
        <strain evidence="3 4">cv. Gransden 2004</strain>
    </source>
</reference>
<gene>
    <name evidence="2" type="ORF">PHYPA_016481</name>
</gene>
<sequence>MSLQCVCFVHKSGLRFAAAAAVTEEEDGDGLCWSAAGEGGLGCPDEEAPHDLSPSPASPGPGDFFMELDNAGSVEAKPGSWLQSCLVWRIEMT</sequence>
<name>A0A2K1JRD3_PHYPA</name>
<dbReference type="InParanoid" id="A0A2K1JRD3"/>
<organism evidence="2">
    <name type="scientific">Physcomitrium patens</name>
    <name type="common">Spreading-leaved earth moss</name>
    <name type="synonym">Physcomitrella patens</name>
    <dbReference type="NCBI Taxonomy" id="3218"/>
    <lineage>
        <taxon>Eukaryota</taxon>
        <taxon>Viridiplantae</taxon>
        <taxon>Streptophyta</taxon>
        <taxon>Embryophyta</taxon>
        <taxon>Bryophyta</taxon>
        <taxon>Bryophytina</taxon>
        <taxon>Bryopsida</taxon>
        <taxon>Funariidae</taxon>
        <taxon>Funariales</taxon>
        <taxon>Funariaceae</taxon>
        <taxon>Physcomitrium</taxon>
    </lineage>
</organism>